<keyword evidence="14" id="KW-1185">Reference proteome</keyword>
<evidence type="ECO:0000256" key="2">
    <source>
        <dbReference type="ARBA" id="ARBA00022723"/>
    </source>
</evidence>
<feature type="domain" description="Helicase C-terminal" evidence="11">
    <location>
        <begin position="431"/>
        <end position="624"/>
    </location>
</feature>
<name>A0ABR2L3R5_9EUKA</name>
<evidence type="ECO:0000259" key="11">
    <source>
        <dbReference type="PROSITE" id="PS51194"/>
    </source>
</evidence>
<dbReference type="SUPFAM" id="SSF52540">
    <property type="entry name" value="P-loop containing nucleoside triphosphate hydrolases"/>
    <property type="match status" value="2"/>
</dbReference>
<evidence type="ECO:0000256" key="8">
    <source>
        <dbReference type="ARBA" id="ARBA00022806"/>
    </source>
</evidence>
<evidence type="ECO:0000313" key="14">
    <source>
        <dbReference type="Proteomes" id="UP001470230"/>
    </source>
</evidence>
<evidence type="ECO:0000259" key="12">
    <source>
        <dbReference type="PROSITE" id="PS51873"/>
    </source>
</evidence>
<sequence length="1313" mass="153454">MSNTTLEINEEEMIAPDIKLDINFFDKILAKINQLISICKKSSWILLQTNENLKKISKNISLIKKYILSFNDVDIIPDELVKSFYSIDRNFDSILKLFSINNLISNNILFSGITKQINKYIVYTNIFISNISEISHKVTEILIPNKSISIIKVHLVIESILYNYAARIYFLKEYPFMKSKFVGIYQYYEKIHQMNDTLACFKSFWGTGKSIFLPLILLCRSLKNDMKTPFLIISQSSQKQSEYKYNFLYSIISKYATFVNDPKKLEEIYNEYEKSLKIDKIVVSILSPDDLLRLMYNLRGNDHFYPNTRFIIDEIYQRSIYLDVLISKIALLNTSKPFKLPLNVLFTSASINPSLLKPFRNSLKVTNLVNDTIYEVTKKSIMINKKDEHNKISDEIVKTIEEMATIKKNLDEGHILCYFPNLKKCLESINLILESFSNSKEEANKRKIVFLQTKIRHNEKAESYLTRLYEEFMSCESMNGKNCKHDVLYFAPFVIHENLSNNIIRIVQNEFPNELKKINKFICSTPMIDSSLYIDDLSVVIDSGFYTEEIFDYKTGKVNETKSIISKEIKEQRRGKLGHTMKGRYISYDTYYYDDYQIPSISKSNLTKEILFLKSINIDFEKMENLPTKPNFKNLCYSMDSLMEYEAIDDKTYRITPLGIELAKYSFLPIEYSYTIINDPNFLSEQERNYAKFLEFYIATIITIGSDLILDHLNEKLKHFFNGNSDIITLVNVLNKFLMSDLANNDQSKETVESFGLSYYYFSIFMNYMQRIVDNIFPNKTIQNVITEVGQLIKNYTFSFFVEKFINDLIGEYPEWEKSHYITFQHIDCSGSFNSKMLIYKDKNDKKIYITNRPGWKSISIPCQCYCFNNFIHKKTGSVFSIQSVLLDENISNPWFKTLMEIYFRYSPRISLFTSSKSTTEGYKVFCYSMFENKLCISFEQDEINTINSIRDGIQKCLKLTPFIPKSILIYRNDVKFMVEIMSIGTQQYDTRVLRNVLGNVLTKKNIDYCLKNIDELSKSYPSIRICALFTGKTCLLNEYDENCLYFIDHNHINEPLLPIVMKKAKDFKWECDNKDLLCLLNNYLSHDHKEITNTLSCCEICEDPNNPTLTKYPISVYFQDGSIYTNKMCRECIVSSLQYATSSFFKDGEIDQDGLVNIFTKLSVIPTIPSTEIDNGKYSWPQIPIDQLISVLIKDDSELSSLISAWLMGVSEYSLRTQARDEITFCPDHPQHLYNINEINLLNNRCQHENCRNIFCFYCMSWHDLSYKCAENNPDILIWDRRCPKCKIPVFKDGGCNHIACRCGHHWCFKCG</sequence>
<accession>A0ABR2L3R5</accession>
<dbReference type="PROSITE" id="PS51873">
    <property type="entry name" value="TRIAD"/>
    <property type="match status" value="1"/>
</dbReference>
<keyword evidence="6" id="KW-0833">Ubl conjugation pathway</keyword>
<keyword evidence="7" id="KW-0378">Hydrolase</keyword>
<dbReference type="Pfam" id="PF26200">
    <property type="entry name" value="Rcat_RNF216"/>
    <property type="match status" value="1"/>
</dbReference>
<dbReference type="PROSITE" id="PS51194">
    <property type="entry name" value="HELICASE_CTER"/>
    <property type="match status" value="1"/>
</dbReference>
<dbReference type="PANTHER" id="PTHR18934">
    <property type="entry name" value="ATP-DEPENDENT RNA HELICASE"/>
    <property type="match status" value="1"/>
</dbReference>
<keyword evidence="10" id="KW-0067">ATP-binding</keyword>
<keyword evidence="2" id="KW-0479">Metal-binding</keyword>
<evidence type="ECO:0000256" key="3">
    <source>
        <dbReference type="ARBA" id="ARBA00022737"/>
    </source>
</evidence>
<dbReference type="SUPFAM" id="SSF57850">
    <property type="entry name" value="RING/U-box"/>
    <property type="match status" value="1"/>
</dbReference>
<dbReference type="InterPro" id="IPR044066">
    <property type="entry name" value="TRIAD_supradom"/>
</dbReference>
<keyword evidence="1" id="KW-0808">Transferase</keyword>
<evidence type="ECO:0000256" key="6">
    <source>
        <dbReference type="ARBA" id="ARBA00022786"/>
    </source>
</evidence>
<evidence type="ECO:0000256" key="4">
    <source>
        <dbReference type="ARBA" id="ARBA00022741"/>
    </source>
</evidence>
<keyword evidence="3" id="KW-0677">Repeat</keyword>
<evidence type="ECO:0008006" key="15">
    <source>
        <dbReference type="Google" id="ProtNLM"/>
    </source>
</evidence>
<evidence type="ECO:0000256" key="1">
    <source>
        <dbReference type="ARBA" id="ARBA00022679"/>
    </source>
</evidence>
<keyword evidence="8" id="KW-0347">Helicase</keyword>
<comment type="caution">
    <text evidence="13">The sequence shown here is derived from an EMBL/GenBank/DDBJ whole genome shotgun (WGS) entry which is preliminary data.</text>
</comment>
<proteinExistence type="predicted"/>
<dbReference type="Gene3D" id="3.40.50.300">
    <property type="entry name" value="P-loop containing nucleotide triphosphate hydrolases"/>
    <property type="match status" value="1"/>
</dbReference>
<dbReference type="InterPro" id="IPR001650">
    <property type="entry name" value="Helicase_C-like"/>
</dbReference>
<gene>
    <name evidence="13" type="ORF">M9Y10_015594</name>
</gene>
<dbReference type="PANTHER" id="PTHR18934:SF99">
    <property type="entry name" value="ATP-DEPENDENT RNA HELICASE DHX37-RELATED"/>
    <property type="match status" value="1"/>
</dbReference>
<evidence type="ECO:0000313" key="13">
    <source>
        <dbReference type="EMBL" id="KAK8897631.1"/>
    </source>
</evidence>
<organism evidence="13 14">
    <name type="scientific">Tritrichomonas musculus</name>
    <dbReference type="NCBI Taxonomy" id="1915356"/>
    <lineage>
        <taxon>Eukaryota</taxon>
        <taxon>Metamonada</taxon>
        <taxon>Parabasalia</taxon>
        <taxon>Tritrichomonadida</taxon>
        <taxon>Tritrichomonadidae</taxon>
        <taxon>Tritrichomonas</taxon>
    </lineage>
</organism>
<evidence type="ECO:0000256" key="5">
    <source>
        <dbReference type="ARBA" id="ARBA00022771"/>
    </source>
</evidence>
<dbReference type="InterPro" id="IPR027417">
    <property type="entry name" value="P-loop_NTPase"/>
</dbReference>
<reference evidence="13 14" key="1">
    <citation type="submission" date="2024-04" db="EMBL/GenBank/DDBJ databases">
        <title>Tritrichomonas musculus Genome.</title>
        <authorList>
            <person name="Alves-Ferreira E."/>
            <person name="Grigg M."/>
            <person name="Lorenzi H."/>
            <person name="Galac M."/>
        </authorList>
    </citation>
    <scope>NUCLEOTIDE SEQUENCE [LARGE SCALE GENOMIC DNA]</scope>
    <source>
        <strain evidence="13 14">EAF2021</strain>
    </source>
</reference>
<protein>
    <recommendedName>
        <fullName evidence="15">RING-type domain-containing protein</fullName>
    </recommendedName>
</protein>
<dbReference type="CDD" id="cd22584">
    <property type="entry name" value="Rcat_RBR_unk"/>
    <property type="match status" value="1"/>
</dbReference>
<dbReference type="Proteomes" id="UP001470230">
    <property type="component" value="Unassembled WGS sequence"/>
</dbReference>
<keyword evidence="9" id="KW-0862">Zinc</keyword>
<evidence type="ECO:0000256" key="7">
    <source>
        <dbReference type="ARBA" id="ARBA00022801"/>
    </source>
</evidence>
<keyword evidence="4" id="KW-0547">Nucleotide-binding</keyword>
<dbReference type="Gene3D" id="1.20.120.1750">
    <property type="match status" value="1"/>
</dbReference>
<evidence type="ECO:0000256" key="9">
    <source>
        <dbReference type="ARBA" id="ARBA00022833"/>
    </source>
</evidence>
<feature type="domain" description="RING-type" evidence="12">
    <location>
        <begin position="1095"/>
        <end position="1313"/>
    </location>
</feature>
<evidence type="ECO:0000256" key="10">
    <source>
        <dbReference type="ARBA" id="ARBA00022840"/>
    </source>
</evidence>
<dbReference type="EMBL" id="JAPFFF010000002">
    <property type="protein sequence ID" value="KAK8897631.1"/>
    <property type="molecule type" value="Genomic_DNA"/>
</dbReference>
<keyword evidence="5" id="KW-0863">Zinc-finger</keyword>